<dbReference type="GO" id="GO:0006799">
    <property type="term" value="P:polyphosphate biosynthetic process"/>
    <property type="evidence" value="ECO:0007669"/>
    <property type="project" value="UniProtKB-ARBA"/>
</dbReference>
<dbReference type="EMBL" id="QRTC01000072">
    <property type="protein sequence ID" value="RGQ35126.1"/>
    <property type="molecule type" value="Genomic_DNA"/>
</dbReference>
<feature type="domain" description="VTC" evidence="1">
    <location>
        <begin position="9"/>
        <end position="228"/>
    </location>
</feature>
<organism evidence="2 3">
    <name type="scientific">[Clostridium] leptum</name>
    <dbReference type="NCBI Taxonomy" id="1535"/>
    <lineage>
        <taxon>Bacteria</taxon>
        <taxon>Bacillati</taxon>
        <taxon>Bacillota</taxon>
        <taxon>Clostridia</taxon>
        <taxon>Eubacteriales</taxon>
        <taxon>Oscillospiraceae</taxon>
        <taxon>Oscillospiraceae incertae sedis</taxon>
    </lineage>
</organism>
<dbReference type="CDD" id="cd07750">
    <property type="entry name" value="PolyPPase_VTC_like"/>
    <property type="match status" value="1"/>
</dbReference>
<comment type="caution">
    <text evidence="2">The sequence shown here is derived from an EMBL/GenBank/DDBJ whole genome shotgun (WGS) entry which is preliminary data.</text>
</comment>
<protein>
    <submittedName>
        <fullName evidence="2">VTC domain-containing protein</fullName>
    </submittedName>
</protein>
<evidence type="ECO:0000259" key="1">
    <source>
        <dbReference type="Pfam" id="PF09359"/>
    </source>
</evidence>
<evidence type="ECO:0000313" key="2">
    <source>
        <dbReference type="EMBL" id="RGQ35126.1"/>
    </source>
</evidence>
<accession>A0A412AUJ9</accession>
<proteinExistence type="predicted"/>
<sequence>MPTISDVLRTEKKYPLDYLDARKLCGKLNRILQPDPHCAGTDGYLVRSLYFDSYDNEDYFDKAAGLENRKKIRLRIYSPDDAFAKLEWKQKQGAAQRKRSMTVSRDHAQRMAQGSYSCLLEYDDPLAKQFYSVMRSRAYLPRSIVEYRRYAFALAANDTRITLDSRLRACEASSALFSQELPFYYPAASPNRVTLEVKYNHFLLSYVKEVLSPYITAETASSKYCASRRYSLGGITL</sequence>
<dbReference type="AlphaFoldDB" id="A0A412AUJ9"/>
<dbReference type="InterPro" id="IPR042267">
    <property type="entry name" value="VTC_sf"/>
</dbReference>
<evidence type="ECO:0000313" key="3">
    <source>
        <dbReference type="Proteomes" id="UP000284751"/>
    </source>
</evidence>
<dbReference type="Pfam" id="PF09359">
    <property type="entry name" value="VTC"/>
    <property type="match status" value="1"/>
</dbReference>
<gene>
    <name evidence="2" type="ORF">DWY99_13020</name>
</gene>
<dbReference type="InterPro" id="IPR018966">
    <property type="entry name" value="VTC_domain"/>
</dbReference>
<dbReference type="Proteomes" id="UP000284751">
    <property type="component" value="Unassembled WGS sequence"/>
</dbReference>
<dbReference type="Gene3D" id="3.20.100.30">
    <property type="entry name" value="VTC, catalytic tunnel domain"/>
    <property type="match status" value="1"/>
</dbReference>
<name>A0A412AUJ9_9FIRM</name>
<reference evidence="2 3" key="1">
    <citation type="submission" date="2018-08" db="EMBL/GenBank/DDBJ databases">
        <title>A genome reference for cultivated species of the human gut microbiota.</title>
        <authorList>
            <person name="Zou Y."/>
            <person name="Xue W."/>
            <person name="Luo G."/>
        </authorList>
    </citation>
    <scope>NUCLEOTIDE SEQUENCE [LARGE SCALE GENOMIC DNA]</scope>
    <source>
        <strain evidence="2 3">AF28-26</strain>
    </source>
</reference>